<organism evidence="1 2">
    <name type="scientific">Petrolisthes manimaculis</name>
    <dbReference type="NCBI Taxonomy" id="1843537"/>
    <lineage>
        <taxon>Eukaryota</taxon>
        <taxon>Metazoa</taxon>
        <taxon>Ecdysozoa</taxon>
        <taxon>Arthropoda</taxon>
        <taxon>Crustacea</taxon>
        <taxon>Multicrustacea</taxon>
        <taxon>Malacostraca</taxon>
        <taxon>Eumalacostraca</taxon>
        <taxon>Eucarida</taxon>
        <taxon>Decapoda</taxon>
        <taxon>Pleocyemata</taxon>
        <taxon>Anomura</taxon>
        <taxon>Galatheoidea</taxon>
        <taxon>Porcellanidae</taxon>
        <taxon>Petrolisthes</taxon>
    </lineage>
</organism>
<sequence>MFINVPETPHDLPVAFTSITGNLDTDLVMTSNSVTPGEYETSQERKYRMLLGRKAVAVCLLESKWVPSSTRMAVGGRVELSKVDGSRLVSSSKSLRVVGGDW</sequence>
<name>A0AAE1TXX7_9EUCA</name>
<protein>
    <submittedName>
        <fullName evidence="1">Uncharacterized protein</fullName>
    </submittedName>
</protein>
<gene>
    <name evidence="1" type="ORF">Pmani_026284</name>
</gene>
<dbReference type="EMBL" id="JAWZYT010002861">
    <property type="protein sequence ID" value="KAK4301506.1"/>
    <property type="molecule type" value="Genomic_DNA"/>
</dbReference>
<reference evidence="1" key="1">
    <citation type="submission" date="2023-11" db="EMBL/GenBank/DDBJ databases">
        <title>Genome assemblies of two species of porcelain crab, Petrolisthes cinctipes and Petrolisthes manimaculis (Anomura: Porcellanidae).</title>
        <authorList>
            <person name="Angst P."/>
        </authorList>
    </citation>
    <scope>NUCLEOTIDE SEQUENCE</scope>
    <source>
        <strain evidence="1">PB745_02</strain>
        <tissue evidence="1">Gill</tissue>
    </source>
</reference>
<proteinExistence type="predicted"/>
<dbReference type="Proteomes" id="UP001292094">
    <property type="component" value="Unassembled WGS sequence"/>
</dbReference>
<comment type="caution">
    <text evidence="1">The sequence shown here is derived from an EMBL/GenBank/DDBJ whole genome shotgun (WGS) entry which is preliminary data.</text>
</comment>
<evidence type="ECO:0000313" key="2">
    <source>
        <dbReference type="Proteomes" id="UP001292094"/>
    </source>
</evidence>
<evidence type="ECO:0000313" key="1">
    <source>
        <dbReference type="EMBL" id="KAK4301506.1"/>
    </source>
</evidence>
<dbReference type="AlphaFoldDB" id="A0AAE1TXX7"/>
<keyword evidence="2" id="KW-1185">Reference proteome</keyword>
<accession>A0AAE1TXX7</accession>